<dbReference type="InterPro" id="IPR050415">
    <property type="entry name" value="MRET"/>
</dbReference>
<evidence type="ECO:0000256" key="7">
    <source>
        <dbReference type="ARBA" id="ARBA00023004"/>
    </source>
</evidence>
<keyword evidence="4" id="KW-0479">Metal-binding</keyword>
<dbReference type="PROSITE" id="PS51085">
    <property type="entry name" value="2FE2S_FER_2"/>
    <property type="match status" value="1"/>
</dbReference>
<keyword evidence="7" id="KW-0408">Iron</keyword>
<keyword evidence="2" id="KW-0285">Flavoprotein</keyword>
<dbReference type="Pfam" id="PF00111">
    <property type="entry name" value="Fer2"/>
    <property type="match status" value="1"/>
</dbReference>
<dbReference type="EMBL" id="BMGK01000001">
    <property type="protein sequence ID" value="GGD79952.1"/>
    <property type="molecule type" value="Genomic_DNA"/>
</dbReference>
<dbReference type="SUPFAM" id="SSF54292">
    <property type="entry name" value="2Fe-2S ferredoxin-like"/>
    <property type="match status" value="1"/>
</dbReference>
<keyword evidence="5" id="KW-0274">FAD</keyword>
<dbReference type="InterPro" id="IPR036010">
    <property type="entry name" value="2Fe-2S_ferredoxin-like_sf"/>
</dbReference>
<dbReference type="Gene3D" id="3.40.50.80">
    <property type="entry name" value="Nucleotide-binding domain of ferredoxin-NADP reductase (FNR) module"/>
    <property type="match status" value="1"/>
</dbReference>
<gene>
    <name evidence="11" type="primary">paaE</name>
    <name evidence="11" type="ORF">GCM10011312_00340</name>
</gene>
<dbReference type="SUPFAM" id="SSF63380">
    <property type="entry name" value="Riboflavin synthase domain-like"/>
    <property type="match status" value="1"/>
</dbReference>
<evidence type="ECO:0000256" key="1">
    <source>
        <dbReference type="ARBA" id="ARBA00001974"/>
    </source>
</evidence>
<evidence type="ECO:0000259" key="9">
    <source>
        <dbReference type="PROSITE" id="PS51085"/>
    </source>
</evidence>
<dbReference type="InterPro" id="IPR012675">
    <property type="entry name" value="Beta-grasp_dom_sf"/>
</dbReference>
<comment type="cofactor">
    <cofactor evidence="1">
        <name>FAD</name>
        <dbReference type="ChEBI" id="CHEBI:57692"/>
    </cofactor>
</comment>
<dbReference type="PROSITE" id="PS00197">
    <property type="entry name" value="2FE2S_FER_1"/>
    <property type="match status" value="1"/>
</dbReference>
<dbReference type="InterPro" id="IPR006058">
    <property type="entry name" value="2Fe2S_fd_BS"/>
</dbReference>
<dbReference type="Gene3D" id="3.10.20.30">
    <property type="match status" value="1"/>
</dbReference>
<dbReference type="RefSeq" id="WP_188438293.1">
    <property type="nucleotide sequence ID" value="NZ_BMGK01000001.1"/>
</dbReference>
<dbReference type="InterPro" id="IPR001041">
    <property type="entry name" value="2Fe-2S_ferredoxin-type"/>
</dbReference>
<dbReference type="InterPro" id="IPR017938">
    <property type="entry name" value="Riboflavin_synthase-like_b-brl"/>
</dbReference>
<accession>A0A8J2Y7V6</accession>
<protein>
    <submittedName>
        <fullName evidence="11">Flavodoxin reductase</fullName>
    </submittedName>
</protein>
<reference evidence="11" key="1">
    <citation type="journal article" date="2014" name="Int. J. Syst. Evol. Microbiol.">
        <title>Complete genome sequence of Corynebacterium casei LMG S-19264T (=DSM 44701T), isolated from a smear-ripened cheese.</title>
        <authorList>
            <consortium name="US DOE Joint Genome Institute (JGI-PGF)"/>
            <person name="Walter F."/>
            <person name="Albersmeier A."/>
            <person name="Kalinowski J."/>
            <person name="Ruckert C."/>
        </authorList>
    </citation>
    <scope>NUCLEOTIDE SEQUENCE</scope>
    <source>
        <strain evidence="11">CGMCC 1.12924</strain>
    </source>
</reference>
<dbReference type="InterPro" id="IPR017927">
    <property type="entry name" value="FAD-bd_FR_type"/>
</dbReference>
<dbReference type="PRINTS" id="PR00406">
    <property type="entry name" value="CYTB5RDTASE"/>
</dbReference>
<feature type="domain" description="FAD-binding FR-type" evidence="10">
    <location>
        <begin position="2"/>
        <end position="106"/>
    </location>
</feature>
<dbReference type="CDD" id="cd06214">
    <property type="entry name" value="PA_degradation_oxidoreductase_like"/>
    <property type="match status" value="1"/>
</dbReference>
<dbReference type="CDD" id="cd00207">
    <property type="entry name" value="fer2"/>
    <property type="match status" value="1"/>
</dbReference>
<name>A0A8J2Y7V6_9FLAO</name>
<dbReference type="AlphaFoldDB" id="A0A8J2Y7V6"/>
<dbReference type="SUPFAM" id="SSF52343">
    <property type="entry name" value="Ferredoxin reductase-like, C-terminal NADP-linked domain"/>
    <property type="match status" value="1"/>
</dbReference>
<evidence type="ECO:0000313" key="11">
    <source>
        <dbReference type="EMBL" id="GGD79952.1"/>
    </source>
</evidence>
<dbReference type="GO" id="GO:0016491">
    <property type="term" value="F:oxidoreductase activity"/>
    <property type="evidence" value="ECO:0007669"/>
    <property type="project" value="UniProtKB-KW"/>
</dbReference>
<keyword evidence="12" id="KW-1185">Reference proteome</keyword>
<organism evidence="11 12">
    <name type="scientific">Planktosalinus lacus</name>
    <dbReference type="NCBI Taxonomy" id="1526573"/>
    <lineage>
        <taxon>Bacteria</taxon>
        <taxon>Pseudomonadati</taxon>
        <taxon>Bacteroidota</taxon>
        <taxon>Flavobacteriia</taxon>
        <taxon>Flavobacteriales</taxon>
        <taxon>Flavobacteriaceae</taxon>
        <taxon>Planktosalinus</taxon>
    </lineage>
</organism>
<dbReference type="Proteomes" id="UP000652231">
    <property type="component" value="Unassembled WGS sequence"/>
</dbReference>
<evidence type="ECO:0000256" key="5">
    <source>
        <dbReference type="ARBA" id="ARBA00022827"/>
    </source>
</evidence>
<keyword evidence="3" id="KW-0001">2Fe-2S</keyword>
<evidence type="ECO:0000256" key="6">
    <source>
        <dbReference type="ARBA" id="ARBA00023002"/>
    </source>
</evidence>
<dbReference type="PROSITE" id="PS51384">
    <property type="entry name" value="FAD_FR"/>
    <property type="match status" value="1"/>
</dbReference>
<evidence type="ECO:0000256" key="4">
    <source>
        <dbReference type="ARBA" id="ARBA00022723"/>
    </source>
</evidence>
<dbReference type="GO" id="GO:0051537">
    <property type="term" value="F:2 iron, 2 sulfur cluster binding"/>
    <property type="evidence" value="ECO:0007669"/>
    <property type="project" value="UniProtKB-KW"/>
</dbReference>
<comment type="caution">
    <text evidence="11">The sequence shown here is derived from an EMBL/GenBank/DDBJ whole genome shotgun (WGS) entry which is preliminary data.</text>
</comment>
<dbReference type="InterPro" id="IPR001433">
    <property type="entry name" value="OxRdtase_FAD/NAD-bd"/>
</dbReference>
<proteinExistence type="predicted"/>
<dbReference type="Pfam" id="PF00970">
    <property type="entry name" value="FAD_binding_6"/>
    <property type="match status" value="1"/>
</dbReference>
<evidence type="ECO:0000259" key="10">
    <source>
        <dbReference type="PROSITE" id="PS51384"/>
    </source>
</evidence>
<keyword evidence="8" id="KW-0411">Iron-sulfur</keyword>
<feature type="domain" description="2Fe-2S ferredoxin-type" evidence="9">
    <location>
        <begin position="260"/>
        <end position="350"/>
    </location>
</feature>
<reference evidence="11" key="2">
    <citation type="submission" date="2020-09" db="EMBL/GenBank/DDBJ databases">
        <authorList>
            <person name="Sun Q."/>
            <person name="Zhou Y."/>
        </authorList>
    </citation>
    <scope>NUCLEOTIDE SEQUENCE</scope>
    <source>
        <strain evidence="11">CGMCC 1.12924</strain>
    </source>
</reference>
<evidence type="ECO:0000256" key="2">
    <source>
        <dbReference type="ARBA" id="ARBA00022630"/>
    </source>
</evidence>
<dbReference type="InterPro" id="IPR008333">
    <property type="entry name" value="Cbr1-like_FAD-bd_dom"/>
</dbReference>
<evidence type="ECO:0000256" key="3">
    <source>
        <dbReference type="ARBA" id="ARBA00022714"/>
    </source>
</evidence>
<sequence length="350" mass="39509">MSKLHPLKVHKIIRETKDAVSLHFLVPENLQSEFKYNAGQYLTLETEIQGAKIRRAYSLCSAPFEETLSVVVKEVKNGRFSKFANRELREGDMLSVLPPEGKFILEPNKNSQNTYAAFAAGSGITPVISIIKTVMEEEPESKFLLVYGNKSPEDTIFMKSLMDLQQKFSQRFMLEFVFSRKELEGYQFGRISRSIANYFLKNKYKAHTFNSYFLCGPEPMIEELRETLSSNGISKEKIQFELFSSSSVPEQTLEVSEGNTALSVMLDDEETEFIMPQNKTVLEVVLEQNLDAPYSCQGGICSTCIARITEGAATMRKNQILTDDEIAEGLVLTCQAQPTTSVLKVDYDDV</sequence>
<dbReference type="Gene3D" id="2.40.30.10">
    <property type="entry name" value="Translation factors"/>
    <property type="match status" value="1"/>
</dbReference>
<dbReference type="GO" id="GO:0050660">
    <property type="term" value="F:flavin adenine dinucleotide binding"/>
    <property type="evidence" value="ECO:0007669"/>
    <property type="project" value="TreeGrafter"/>
</dbReference>
<evidence type="ECO:0000256" key="8">
    <source>
        <dbReference type="ARBA" id="ARBA00023014"/>
    </source>
</evidence>
<dbReference type="PANTHER" id="PTHR47354:SF8">
    <property type="entry name" value="1,2-PHENYLACETYL-COA EPOXIDASE, SUBUNIT E"/>
    <property type="match status" value="1"/>
</dbReference>
<keyword evidence="6" id="KW-0560">Oxidoreductase</keyword>
<dbReference type="GO" id="GO:0046872">
    <property type="term" value="F:metal ion binding"/>
    <property type="evidence" value="ECO:0007669"/>
    <property type="project" value="UniProtKB-KW"/>
</dbReference>
<dbReference type="PANTHER" id="PTHR47354">
    <property type="entry name" value="NADH OXIDOREDUCTASE HCR"/>
    <property type="match status" value="1"/>
</dbReference>
<evidence type="ECO:0000313" key="12">
    <source>
        <dbReference type="Proteomes" id="UP000652231"/>
    </source>
</evidence>
<dbReference type="Pfam" id="PF00175">
    <property type="entry name" value="NAD_binding_1"/>
    <property type="match status" value="1"/>
</dbReference>
<dbReference type="InterPro" id="IPR039261">
    <property type="entry name" value="FNR_nucleotide-bd"/>
</dbReference>